<evidence type="ECO:0000313" key="4">
    <source>
        <dbReference type="EMBL" id="KAK5988550.1"/>
    </source>
</evidence>
<proteinExistence type="predicted"/>
<protein>
    <submittedName>
        <fullName evidence="4">Uncharacterized protein</fullName>
    </submittedName>
</protein>
<sequence length="848" mass="94431">MASVDETQLKDHLDQHGDDTPWFLKSSYTVLLPYHEALTKSQSDFDKFLASELSRHGLASSETPKEDTTDTSTAITDDFTVVSVTTSGEINKDLAAMDIDAPEDTPKTDEAVEGPATTGPFIEGLLTHNDPAPPPDIDMENKMLTENADIANRSTKSPLVDLFFELEEVLSGPRMRELLDAAWADDPLATLKIIFNARSIHLGKSTKHPFYRAAGWLAQNHPLTLAANLRWLSRPIIEKKVKKEGEDDLVIVEAEKDEDDVTRFDVKYGVSHGYWKDLLNIIALAANKKLDVLSNPRDILNVENEDIKETAIARRNQRRNNQGISAARTRGGRIRGRGGRGGSRASRDPEHALEEKTVRIGNPKIAKRTERETRHNALVSAFESNAVYRALHLTVARLFAEQLRTDLDALRSLDPKEKKNVSLCGKWAPSHKHFHDRHTLIVSSIAEIMYPRDSLDNVLSPTEGRDTYLRYAREEYRKDVSALRKHLEIVERDITNSDFNKIKYDRLPSVAMKNYTKLFIKKDMDNFERYITRVAEGKANISGATLLPSTLVDRVRELGSVSLSKERMASMTPEQLIAHKIKSLESKTADGQWGTIVQRIGDSGTLSSSIAVCDVSGSMSTPVFKDGTCPMDSAIGLSLEDPEVIKVDLNQTFTEKVLQIVRSPWGGTTDFVAAFEKLILPMAIKNNVKQEDMVKRVFVFSDMQFNSAENCSWSDEKTDMWAPSYERVKAAFEKAGYQMPELVFWNLAGGRAGYETTIESSGDPTAPKPVTAEEVGTSLVSGYSQGMLKVFLDNGGFDEEDEEEGEEDNSNEKGVAEGSTKTKAKKDPLATVKKAISHKAYDVLKVVD</sequence>
<feature type="compositionally biased region" description="Basic and acidic residues" evidence="1">
    <location>
        <begin position="345"/>
        <end position="354"/>
    </location>
</feature>
<dbReference type="InterPro" id="IPR056690">
    <property type="entry name" value="DUF7788"/>
</dbReference>
<reference evidence="4 5" key="1">
    <citation type="submission" date="2024-01" db="EMBL/GenBank/DDBJ databases">
        <title>Complete genome of Cladobotryum mycophilum ATHUM6906.</title>
        <authorList>
            <person name="Christinaki A.C."/>
            <person name="Myridakis A.I."/>
            <person name="Kouvelis V.N."/>
        </authorList>
    </citation>
    <scope>NUCLEOTIDE SEQUENCE [LARGE SCALE GENOMIC DNA]</scope>
    <source>
        <strain evidence="4 5">ATHUM6906</strain>
    </source>
</reference>
<gene>
    <name evidence="4" type="ORF">PT974_10034</name>
</gene>
<feature type="region of interest" description="Disordered" evidence="1">
    <location>
        <begin position="797"/>
        <end position="828"/>
    </location>
</feature>
<dbReference type="Proteomes" id="UP001338125">
    <property type="component" value="Unassembled WGS sequence"/>
</dbReference>
<feature type="domain" description="DUF7788" evidence="3">
    <location>
        <begin position="608"/>
        <end position="836"/>
    </location>
</feature>
<dbReference type="InterPro" id="IPR011205">
    <property type="entry name" value="UCP015417_vWA"/>
</dbReference>
<comment type="caution">
    <text evidence="4">The sequence shown here is derived from an EMBL/GenBank/DDBJ whole genome shotgun (WGS) entry which is preliminary data.</text>
</comment>
<feature type="domain" description="DUF2828" evidence="2">
    <location>
        <begin position="145"/>
        <end position="606"/>
    </location>
</feature>
<dbReference type="Pfam" id="PF25043">
    <property type="entry name" value="DUF7788"/>
    <property type="match status" value="1"/>
</dbReference>
<dbReference type="PANTHER" id="PTHR31373:SF27">
    <property type="entry name" value="TROVE DOMAIN-CONTAINING PROTEIN"/>
    <property type="match status" value="1"/>
</dbReference>
<evidence type="ECO:0000259" key="2">
    <source>
        <dbReference type="Pfam" id="PF11443"/>
    </source>
</evidence>
<feature type="compositionally biased region" description="Acidic residues" evidence="1">
    <location>
        <begin position="797"/>
        <end position="809"/>
    </location>
</feature>
<dbReference type="EMBL" id="JAVFKD010000015">
    <property type="protein sequence ID" value="KAK5988550.1"/>
    <property type="molecule type" value="Genomic_DNA"/>
</dbReference>
<feature type="compositionally biased region" description="Low complexity" evidence="1">
    <location>
        <begin position="319"/>
        <end position="329"/>
    </location>
</feature>
<dbReference type="Pfam" id="PF11443">
    <property type="entry name" value="DUF2828"/>
    <property type="match status" value="1"/>
</dbReference>
<dbReference type="InterPro" id="IPR058580">
    <property type="entry name" value="DUF2828"/>
</dbReference>
<evidence type="ECO:0000259" key="3">
    <source>
        <dbReference type="Pfam" id="PF25043"/>
    </source>
</evidence>
<accession>A0ABR0S9U6</accession>
<feature type="region of interest" description="Disordered" evidence="1">
    <location>
        <begin position="314"/>
        <end position="354"/>
    </location>
</feature>
<evidence type="ECO:0000256" key="1">
    <source>
        <dbReference type="SAM" id="MobiDB-lite"/>
    </source>
</evidence>
<organism evidence="4 5">
    <name type="scientific">Cladobotryum mycophilum</name>
    <dbReference type="NCBI Taxonomy" id="491253"/>
    <lineage>
        <taxon>Eukaryota</taxon>
        <taxon>Fungi</taxon>
        <taxon>Dikarya</taxon>
        <taxon>Ascomycota</taxon>
        <taxon>Pezizomycotina</taxon>
        <taxon>Sordariomycetes</taxon>
        <taxon>Hypocreomycetidae</taxon>
        <taxon>Hypocreales</taxon>
        <taxon>Hypocreaceae</taxon>
        <taxon>Cladobotryum</taxon>
    </lineage>
</organism>
<dbReference type="PANTHER" id="PTHR31373">
    <property type="entry name" value="OS06G0652100 PROTEIN"/>
    <property type="match status" value="1"/>
</dbReference>
<name>A0ABR0S9U6_9HYPO</name>
<evidence type="ECO:0000313" key="5">
    <source>
        <dbReference type="Proteomes" id="UP001338125"/>
    </source>
</evidence>
<keyword evidence="5" id="KW-1185">Reference proteome</keyword>